<keyword evidence="6" id="KW-1185">Reference proteome</keyword>
<feature type="repeat" description="ANK" evidence="3">
    <location>
        <begin position="132"/>
        <end position="164"/>
    </location>
</feature>
<dbReference type="PANTHER" id="PTHR24124">
    <property type="entry name" value="ANKYRIN REPEAT FAMILY A"/>
    <property type="match status" value="1"/>
</dbReference>
<name>A0AAD4LJI7_9AGAM</name>
<evidence type="ECO:0000313" key="5">
    <source>
        <dbReference type="EMBL" id="KAH8993443.1"/>
    </source>
</evidence>
<dbReference type="PROSITE" id="PS50088">
    <property type="entry name" value="ANK_REPEAT"/>
    <property type="match status" value="8"/>
</dbReference>
<feature type="repeat" description="ANK" evidence="3">
    <location>
        <begin position="400"/>
        <end position="432"/>
    </location>
</feature>
<dbReference type="InterPro" id="IPR036770">
    <property type="entry name" value="Ankyrin_rpt-contain_sf"/>
</dbReference>
<dbReference type="GO" id="GO:0010468">
    <property type="term" value="P:regulation of gene expression"/>
    <property type="evidence" value="ECO:0007669"/>
    <property type="project" value="TreeGrafter"/>
</dbReference>
<dbReference type="Gene3D" id="1.25.40.20">
    <property type="entry name" value="Ankyrin repeat-containing domain"/>
    <property type="match status" value="3"/>
</dbReference>
<sequence length="596" mass="65184">MLLEHRADVNCQDDNGKTPLHILFERWAYNEDKTLNHARLLLEHGAEANRPDKNNQMPLHLAMEHIWFKLARLFLEHGADANAENNNGETPLDLALDMLLVVSEGQIRDGDVLDFIWLLLEHGAEVNRRGKTHQTPLLLAMERDWFKLALVLLEHGADPNASNNIGKTPLHILSECQIYDKSGVGDVLLNHVGLWREHGAGRYKGNGTPLLLDIGTQSPQTPWAYAPRIEPEDVQDEDHTTPSHSESNFSPDIGPQTPWAYVPRILEDVQDEDHTTPSHSESNFGPVETAEAPVPLDQGADTNAWGDGGETSLNQELEGTYVQNENPFTPLPLAPSYRTWSLDIVSVPLYHGATANSEDNFGRTPLYPVAEGAYSFEQDRVRVAQLLLECGADVNATDEDSTTPLHLASCYGRVEIARVLLDGGATINSKGNQGRTPLHVVAGGYYSKDIGGVPVAQLLLGRGADINMPDDDNQTPLHLASSLASYFGRVEMVLVLLNAGANASAQNAKGQTPLHLVSLCPHYSRGDAVGVAQLLLERGADVNAQDKNHATPSDLASYHGRTEITSLLGHQQNYMLLAALDPVPLLSCPTCFTKNH</sequence>
<evidence type="ECO:0000256" key="2">
    <source>
        <dbReference type="ARBA" id="ARBA00023043"/>
    </source>
</evidence>
<organism evidence="5 6">
    <name type="scientific">Lactarius akahatsu</name>
    <dbReference type="NCBI Taxonomy" id="416441"/>
    <lineage>
        <taxon>Eukaryota</taxon>
        <taxon>Fungi</taxon>
        <taxon>Dikarya</taxon>
        <taxon>Basidiomycota</taxon>
        <taxon>Agaricomycotina</taxon>
        <taxon>Agaricomycetes</taxon>
        <taxon>Russulales</taxon>
        <taxon>Russulaceae</taxon>
        <taxon>Lactarius</taxon>
    </lineage>
</organism>
<dbReference type="PRINTS" id="PR01415">
    <property type="entry name" value="ANKYRIN"/>
</dbReference>
<dbReference type="GO" id="GO:0005634">
    <property type="term" value="C:nucleus"/>
    <property type="evidence" value="ECO:0007669"/>
    <property type="project" value="TreeGrafter"/>
</dbReference>
<dbReference type="InterPro" id="IPR002110">
    <property type="entry name" value="Ankyrin_rpt"/>
</dbReference>
<accession>A0AAD4LJI7</accession>
<dbReference type="SUPFAM" id="SSF48403">
    <property type="entry name" value="Ankyrin repeat"/>
    <property type="match status" value="2"/>
</dbReference>
<evidence type="ECO:0000256" key="4">
    <source>
        <dbReference type="SAM" id="MobiDB-lite"/>
    </source>
</evidence>
<feature type="repeat" description="ANK" evidence="3">
    <location>
        <begin position="433"/>
        <end position="471"/>
    </location>
</feature>
<evidence type="ECO:0000313" key="6">
    <source>
        <dbReference type="Proteomes" id="UP001201163"/>
    </source>
</evidence>
<dbReference type="Pfam" id="PF13857">
    <property type="entry name" value="Ank_5"/>
    <property type="match status" value="1"/>
</dbReference>
<dbReference type="PANTHER" id="PTHR24124:SF14">
    <property type="entry name" value="CHROMOSOME UNDETERMINED SCAFFOLD_25, WHOLE GENOME SHOTGUN SEQUENCE"/>
    <property type="match status" value="1"/>
</dbReference>
<keyword evidence="1" id="KW-0677">Repeat</keyword>
<feature type="repeat" description="ANK" evidence="3">
    <location>
        <begin position="472"/>
        <end position="508"/>
    </location>
</feature>
<dbReference type="SMART" id="SM00248">
    <property type="entry name" value="ANK"/>
    <property type="match status" value="9"/>
</dbReference>
<feature type="repeat" description="ANK" evidence="3">
    <location>
        <begin position="54"/>
        <end position="86"/>
    </location>
</feature>
<feature type="repeat" description="ANK" evidence="3">
    <location>
        <begin position="361"/>
        <end position="399"/>
    </location>
</feature>
<feature type="repeat" description="ANK" evidence="3">
    <location>
        <begin position="509"/>
        <end position="547"/>
    </location>
</feature>
<gene>
    <name evidence="5" type="ORF">EDB92DRAFT_1854204</name>
</gene>
<reference evidence="5" key="1">
    <citation type="submission" date="2022-01" db="EMBL/GenBank/DDBJ databases">
        <title>Comparative genomics reveals a dynamic genome evolution in the ectomycorrhizal milk-cap (Lactarius) mushrooms.</title>
        <authorList>
            <consortium name="DOE Joint Genome Institute"/>
            <person name="Lebreton A."/>
            <person name="Tang N."/>
            <person name="Kuo A."/>
            <person name="LaButti K."/>
            <person name="Drula E."/>
            <person name="Barry K."/>
            <person name="Clum A."/>
            <person name="Lipzen A."/>
            <person name="Mousain D."/>
            <person name="Ng V."/>
            <person name="Wang R."/>
            <person name="Wang X."/>
            <person name="Dai Y."/>
            <person name="Henrissat B."/>
            <person name="Grigoriev I.V."/>
            <person name="Guerin-Laguette A."/>
            <person name="Yu F."/>
            <person name="Martin F.M."/>
        </authorList>
    </citation>
    <scope>NUCLEOTIDE SEQUENCE</scope>
    <source>
        <strain evidence="5">QP</strain>
    </source>
</reference>
<evidence type="ECO:0000256" key="1">
    <source>
        <dbReference type="ARBA" id="ARBA00022737"/>
    </source>
</evidence>
<comment type="caution">
    <text evidence="5">The sequence shown here is derived from an EMBL/GenBank/DDBJ whole genome shotgun (WGS) entry which is preliminary data.</text>
</comment>
<dbReference type="EMBL" id="JAKELL010000018">
    <property type="protein sequence ID" value="KAH8993443.1"/>
    <property type="molecule type" value="Genomic_DNA"/>
</dbReference>
<protein>
    <submittedName>
        <fullName evidence="5">Ankyrin repeat-containing domain protein</fullName>
    </submittedName>
</protein>
<dbReference type="AlphaFoldDB" id="A0AAD4LJI7"/>
<keyword evidence="2 3" id="KW-0040">ANK repeat</keyword>
<dbReference type="Pfam" id="PF12796">
    <property type="entry name" value="Ank_2"/>
    <property type="match status" value="3"/>
</dbReference>
<feature type="repeat" description="ANK" evidence="3">
    <location>
        <begin position="15"/>
        <end position="53"/>
    </location>
</feature>
<dbReference type="PROSITE" id="PS50297">
    <property type="entry name" value="ANK_REP_REGION"/>
    <property type="match status" value="6"/>
</dbReference>
<feature type="region of interest" description="Disordered" evidence="4">
    <location>
        <begin position="233"/>
        <end position="256"/>
    </location>
</feature>
<evidence type="ECO:0000256" key="3">
    <source>
        <dbReference type="PROSITE-ProRule" id="PRU00023"/>
    </source>
</evidence>
<dbReference type="Proteomes" id="UP001201163">
    <property type="component" value="Unassembled WGS sequence"/>
</dbReference>
<proteinExistence type="predicted"/>